<dbReference type="RefSeq" id="YP_008437992.2">
    <property type="nucleotide sequence ID" value="NC_022098.1"/>
</dbReference>
<accession>S4VX16</accession>
<gene>
    <name evidence="1" type="ORF">psal_cds_857</name>
</gene>
<dbReference type="GeneID" id="16606705"/>
<sequence length="334" mass="37096">MATIDDLPNELAVHIVRVASDDIVNAYQKDAFLAAVRLTARRWRDAASPFWRPVTPHAYGRCLQFLKDTGNAPLMGATKRQIAAWAMDEAARAPVEAGPALDGIMLRPYDYATALVEAFGADAPAAAKRERLGERCPACAQRPDRCTCLCSACWPCKGDQPLAQCRMVRSDRWDADYPGDWDGDVDNGGRLASYYPRRDAAFARHRKASESCWTRLRQPTLAHWEATCTNPTDAAIYVARCAQTLVSHALADADVIARMSCSAVVRRAHRLGDYCACAADRLWDIDNCDCGCWVFGEKRCVCDNVKMFYDADDVETDGEYHLDVAHRHGRIQCA</sequence>
<protein>
    <submittedName>
        <fullName evidence="1">Uncharacterized protein</fullName>
    </submittedName>
</protein>
<proteinExistence type="predicted"/>
<dbReference type="Proteomes" id="UP000204584">
    <property type="component" value="Segment"/>
</dbReference>
<name>S4VX16_9VIRU</name>
<keyword evidence="2" id="KW-1185">Reference proteome</keyword>
<evidence type="ECO:0000313" key="2">
    <source>
        <dbReference type="Proteomes" id="UP000204584"/>
    </source>
</evidence>
<organism evidence="1 2">
    <name type="scientific">Pandoravirus salinus</name>
    <dbReference type="NCBI Taxonomy" id="1349410"/>
    <lineage>
        <taxon>Viruses</taxon>
        <taxon>Pandoravirus</taxon>
    </lineage>
</organism>
<reference evidence="1 2" key="1">
    <citation type="journal article" date="2013" name="Science">
        <title>Pandoraviruses: amoeba viruses with genomes up to 2.5 Mb reaching that of parasitic eukaryotes.</title>
        <authorList>
            <person name="Philippe N."/>
            <person name="Legendre M."/>
            <person name="Doutre G."/>
            <person name="Coute Y."/>
            <person name="Poirot O."/>
            <person name="Lescot M."/>
            <person name="Arslan D."/>
            <person name="Seltzer V."/>
            <person name="Bertaux L."/>
            <person name="Bruley C."/>
            <person name="Garin J."/>
            <person name="Claverie J.M."/>
            <person name="Abergel C."/>
        </authorList>
    </citation>
    <scope>NUCLEOTIDE SEQUENCE [LARGE SCALE GENOMIC DNA]</scope>
</reference>
<dbReference type="EMBL" id="KC977571">
    <property type="protein sequence ID" value="AGO84918.2"/>
    <property type="molecule type" value="Genomic_DNA"/>
</dbReference>
<dbReference type="KEGG" id="vg:16606705"/>
<evidence type="ECO:0000313" key="1">
    <source>
        <dbReference type="EMBL" id="AGO84918.2"/>
    </source>
</evidence>